<keyword evidence="4" id="KW-0804">Transcription</keyword>
<gene>
    <name evidence="8" type="ORF">SUNI508_00109</name>
</gene>
<comment type="subcellular location">
    <subcellularLocation>
        <location evidence="1">Nucleus</location>
    </subcellularLocation>
</comment>
<evidence type="ECO:0000256" key="1">
    <source>
        <dbReference type="ARBA" id="ARBA00004123"/>
    </source>
</evidence>
<evidence type="ECO:0000256" key="5">
    <source>
        <dbReference type="ARBA" id="ARBA00023242"/>
    </source>
</evidence>
<dbReference type="CDD" id="cd12148">
    <property type="entry name" value="fungal_TF_MHR"/>
    <property type="match status" value="1"/>
</dbReference>
<dbReference type="PANTHER" id="PTHR46910:SF37">
    <property type="entry name" value="ZN(II)2CYS6 TRANSCRIPTION FACTOR (EUROFUNG)"/>
    <property type="match status" value="1"/>
</dbReference>
<feature type="compositionally biased region" description="Polar residues" evidence="6">
    <location>
        <begin position="1"/>
        <end position="28"/>
    </location>
</feature>
<evidence type="ECO:0000259" key="7">
    <source>
        <dbReference type="SMART" id="SM00906"/>
    </source>
</evidence>
<protein>
    <recommendedName>
        <fullName evidence="7">Xylanolytic transcriptional activator regulatory domain-containing protein</fullName>
    </recommendedName>
</protein>
<feature type="region of interest" description="Disordered" evidence="6">
    <location>
        <begin position="1"/>
        <end position="66"/>
    </location>
</feature>
<dbReference type="InterPro" id="IPR050987">
    <property type="entry name" value="AtrR-like"/>
</dbReference>
<reference evidence="8 9" key="1">
    <citation type="journal article" date="2024" name="J. Plant Pathol.">
        <title>Sequence and assembly of the genome of Seiridium unicorne, isolate CBS 538.82, causal agent of cypress canker disease.</title>
        <authorList>
            <person name="Scali E."/>
            <person name="Rocca G.D."/>
            <person name="Danti R."/>
            <person name="Garbelotto M."/>
            <person name="Barberini S."/>
            <person name="Baroncelli R."/>
            <person name="Emiliani G."/>
        </authorList>
    </citation>
    <scope>NUCLEOTIDE SEQUENCE [LARGE SCALE GENOMIC DNA]</scope>
    <source>
        <strain evidence="8 9">BM-138-508</strain>
    </source>
</reference>
<feature type="domain" description="Xylanolytic transcriptional activator regulatory" evidence="7">
    <location>
        <begin position="232"/>
        <end position="305"/>
    </location>
</feature>
<keyword evidence="9" id="KW-1185">Reference proteome</keyword>
<evidence type="ECO:0000256" key="3">
    <source>
        <dbReference type="ARBA" id="ARBA00023125"/>
    </source>
</evidence>
<evidence type="ECO:0000256" key="2">
    <source>
        <dbReference type="ARBA" id="ARBA00023015"/>
    </source>
</evidence>
<dbReference type="InterPro" id="IPR007219">
    <property type="entry name" value="XnlR_reg_dom"/>
</dbReference>
<accession>A0ABR2VI71</accession>
<evidence type="ECO:0000256" key="4">
    <source>
        <dbReference type="ARBA" id="ARBA00023163"/>
    </source>
</evidence>
<proteinExistence type="predicted"/>
<evidence type="ECO:0000256" key="6">
    <source>
        <dbReference type="SAM" id="MobiDB-lite"/>
    </source>
</evidence>
<keyword evidence="5" id="KW-0539">Nucleus</keyword>
<organism evidence="8 9">
    <name type="scientific">Seiridium unicorne</name>
    <dbReference type="NCBI Taxonomy" id="138068"/>
    <lineage>
        <taxon>Eukaryota</taxon>
        <taxon>Fungi</taxon>
        <taxon>Dikarya</taxon>
        <taxon>Ascomycota</taxon>
        <taxon>Pezizomycotina</taxon>
        <taxon>Sordariomycetes</taxon>
        <taxon>Xylariomycetidae</taxon>
        <taxon>Amphisphaeriales</taxon>
        <taxon>Sporocadaceae</taxon>
        <taxon>Seiridium</taxon>
    </lineage>
</organism>
<dbReference type="SMART" id="SM00906">
    <property type="entry name" value="Fungal_trans"/>
    <property type="match status" value="1"/>
</dbReference>
<dbReference type="EMBL" id="JARVKF010000001">
    <property type="protein sequence ID" value="KAK9426582.1"/>
    <property type="molecule type" value="Genomic_DNA"/>
</dbReference>
<dbReference type="Proteomes" id="UP001408356">
    <property type="component" value="Unassembled WGS sequence"/>
</dbReference>
<keyword evidence="2" id="KW-0805">Transcription regulation</keyword>
<name>A0ABR2VI71_9PEZI</name>
<evidence type="ECO:0000313" key="9">
    <source>
        <dbReference type="Proteomes" id="UP001408356"/>
    </source>
</evidence>
<dbReference type="PANTHER" id="PTHR46910">
    <property type="entry name" value="TRANSCRIPTION FACTOR PDR1"/>
    <property type="match status" value="1"/>
</dbReference>
<evidence type="ECO:0000313" key="8">
    <source>
        <dbReference type="EMBL" id="KAK9426582.1"/>
    </source>
</evidence>
<comment type="caution">
    <text evidence="8">The sequence shown here is derived from an EMBL/GenBank/DDBJ whole genome shotgun (WGS) entry which is preliminary data.</text>
</comment>
<keyword evidence="3" id="KW-0238">DNA-binding</keyword>
<sequence length="625" mass="70085">MENVLQRSGLSQSAADSPNLNSEASSISPDRGDDSEDANPVTGKQTTHMADHRHGDAPSSPNSERDLVVKYPSPMEVPGLMVPGTKNHYFMGVYLRRNELRKLTRYEKLQQQTFAPVFSSEPNKNFIGPVFDEVMAPFPIFQWSSFETELDKRDSFKDPAWRTCANATLAMTTCFRAASSAFDELQGVAWAYFKSAFAAFPELMVCGESLGAIEAIIAMAMFVRGSPDTQTLSLLLSSASRLYQIIHLRHGTSPLVPTTQDNQRQLRVYWTLYTLDQESSLKQGLPQTFDADNNTAIEPLNYDSTNTPMVNAFHKRTKLATIESTISKRLYMTRSNPRDTQGIMKISHDLDSSLEQWRQEPGALVRFDPEKSAFENLDTPMTTYIIGLHLAYYNCIQTIHWPAERFPKNEYSPLPIESARDGQFSPGVPTSKCATAAQMSLSLVIYVSTLPFSSFWSFLNYFISDYIILLATVISQPTEPKTPLQLLAMRSFVQTLRKISVEEGFNLEQIIEGCDKMANIAQSAIEVAFLGQSSSPQQSMNDKAQVILNLIDQATHPIYLAQNFMSNLKNKDYGLSFAIAQESGISWDLEQRYGPFVPKSLMPETYAFAFEMVQNPLMCREGADP</sequence>